<evidence type="ECO:0000256" key="5">
    <source>
        <dbReference type="SAM" id="Phobius"/>
    </source>
</evidence>
<feature type="coiled-coil region" evidence="4">
    <location>
        <begin position="568"/>
        <end position="595"/>
    </location>
</feature>
<dbReference type="Proteomes" id="UP000245629">
    <property type="component" value="Plasmid unnamed2"/>
</dbReference>
<evidence type="ECO:0000256" key="2">
    <source>
        <dbReference type="ARBA" id="ARBA00029447"/>
    </source>
</evidence>
<dbReference type="KEGG" id="azz:DEW08_26855"/>
<name>A0A2S2CYM4_9PROT</name>
<organism evidence="8 9">
    <name type="scientific">Azospirillum thermophilum</name>
    <dbReference type="NCBI Taxonomy" id="2202148"/>
    <lineage>
        <taxon>Bacteria</taxon>
        <taxon>Pseudomonadati</taxon>
        <taxon>Pseudomonadota</taxon>
        <taxon>Alphaproteobacteria</taxon>
        <taxon>Rhodospirillales</taxon>
        <taxon>Azospirillaceae</taxon>
        <taxon>Azospirillum</taxon>
    </lineage>
</organism>
<dbReference type="PANTHER" id="PTHR32089">
    <property type="entry name" value="METHYL-ACCEPTING CHEMOTAXIS PROTEIN MCPB"/>
    <property type="match status" value="1"/>
</dbReference>
<feature type="transmembrane region" description="Helical" evidence="5">
    <location>
        <begin position="505"/>
        <end position="526"/>
    </location>
</feature>
<sequence>MESQTGPGKAGGAQSGAASRSRSFGIGRKLLVSVGAISALAVLGAGVGWLSFNTVDEALTQVTGTSMPSLAAAHGLDAESSRIVALAPALAAADTQTAREALKQDLLRRQTLLNSLIADAERLGARKEALDRIRSEASAMFGNLGRLDASVQARLGAAEQGAGILAGINTAHRDLLAIVGPLVDKRSGAMEKSANDLETVVTATAEKLGNQTSGNLIAAYEIRQSISTMGEALRALPLVNAPDAVGELMSTFISATSSAMMRGKRLAQDEAGAALMPDIEELVKFGVRPTDVFEWKQQLLTGALPPAEREAQNARIAEAARRAAELEKSAIEKVDTLTQKARLAFTISTLELKSDASERLVDVKRDLAGLRTLLEVAAYGNLLAGQMNQAGTAPTLAAIDDLEKAFAAGQQEFAKRLDRLVKDDDAAALLERARALVAFGAGEKSIFAVRRFSLKVDQEGTGLLAANAQSAARLAEAATTLVQSAGELAGRASADAGSAARSGRLWLTGLAVFSVGASILIIWLVVGRHIVARLTALATAMRAIAAGRLDHPIKADGSDEITDMASALVVFRDTAREVEAANARAEAERARAAEDRKTMLLSLADDLERSIKSVVGSLSKQADHMHSMAGEMTQSAESNRSVASEAAVTADQTRSNVETISAAAQQLSASIAEITRQVADSARFAGNAATEAQRTDETVRTLQDAATEIGKVVELISAIANQTNLLALNATIEAARAGEAGKGFAVVASEVKHLASQTASATDQISQQISAIQSVASDAAVAIRRIVDTVGTINTISTGIAAAVEQQEAGTREIARNVEQAANGTNALFQSLETVSTAAARTGAAATEVLNASADVSHDAETLNHDIEKVLQQIRSAS</sequence>
<evidence type="ECO:0008006" key="10">
    <source>
        <dbReference type="Google" id="ProtNLM"/>
    </source>
</evidence>
<evidence type="ECO:0000313" key="9">
    <source>
        <dbReference type="Proteomes" id="UP000245629"/>
    </source>
</evidence>
<dbReference type="GO" id="GO:0016020">
    <property type="term" value="C:membrane"/>
    <property type="evidence" value="ECO:0007669"/>
    <property type="project" value="InterPro"/>
</dbReference>
<dbReference type="InterPro" id="IPR003660">
    <property type="entry name" value="HAMP_dom"/>
</dbReference>
<dbReference type="PROSITE" id="PS50885">
    <property type="entry name" value="HAMP"/>
    <property type="match status" value="1"/>
</dbReference>
<dbReference type="Pfam" id="PF21689">
    <property type="entry name" value="TorS_sensor_domain"/>
    <property type="match status" value="1"/>
</dbReference>
<dbReference type="SMART" id="SM00283">
    <property type="entry name" value="MA"/>
    <property type="match status" value="1"/>
</dbReference>
<keyword evidence="5" id="KW-0472">Membrane</keyword>
<comment type="similarity">
    <text evidence="2">Belongs to the methyl-accepting chemotaxis (MCP) protein family.</text>
</comment>
<dbReference type="InterPro" id="IPR038188">
    <property type="entry name" value="TorS_sensor_sf"/>
</dbReference>
<dbReference type="EMBL" id="CP029357">
    <property type="protein sequence ID" value="AWK89623.1"/>
    <property type="molecule type" value="Genomic_DNA"/>
</dbReference>
<dbReference type="PROSITE" id="PS50111">
    <property type="entry name" value="CHEMOTAXIS_TRANSDUC_2"/>
    <property type="match status" value="1"/>
</dbReference>
<evidence type="ECO:0000256" key="3">
    <source>
        <dbReference type="PROSITE-ProRule" id="PRU00284"/>
    </source>
</evidence>
<feature type="domain" description="HAMP" evidence="7">
    <location>
        <begin position="528"/>
        <end position="580"/>
    </location>
</feature>
<feature type="transmembrane region" description="Helical" evidence="5">
    <location>
        <begin position="30"/>
        <end position="52"/>
    </location>
</feature>
<dbReference type="PANTHER" id="PTHR32089:SF112">
    <property type="entry name" value="LYSOZYME-LIKE PROTEIN-RELATED"/>
    <property type="match status" value="1"/>
</dbReference>
<geneLocation type="plasmid" evidence="8 9">
    <name>unnamed2</name>
</geneLocation>
<evidence type="ECO:0000313" key="8">
    <source>
        <dbReference type="EMBL" id="AWK89623.1"/>
    </source>
</evidence>
<keyword evidence="5" id="KW-0812">Transmembrane</keyword>
<protein>
    <recommendedName>
        <fullName evidence="10">Methyl-accepting chemotaxis protein</fullName>
    </recommendedName>
</protein>
<dbReference type="SUPFAM" id="SSF58104">
    <property type="entry name" value="Methyl-accepting chemotaxis protein (MCP) signaling domain"/>
    <property type="match status" value="1"/>
</dbReference>
<dbReference type="Gene3D" id="1.10.287.950">
    <property type="entry name" value="Methyl-accepting chemotaxis protein"/>
    <property type="match status" value="1"/>
</dbReference>
<dbReference type="InterPro" id="IPR004089">
    <property type="entry name" value="MCPsignal_dom"/>
</dbReference>
<evidence type="ECO:0000259" key="6">
    <source>
        <dbReference type="PROSITE" id="PS50111"/>
    </source>
</evidence>
<keyword evidence="5" id="KW-1133">Transmembrane helix</keyword>
<evidence type="ECO:0000259" key="7">
    <source>
        <dbReference type="PROSITE" id="PS50885"/>
    </source>
</evidence>
<evidence type="ECO:0000256" key="4">
    <source>
        <dbReference type="SAM" id="Coils"/>
    </source>
</evidence>
<dbReference type="Pfam" id="PF00672">
    <property type="entry name" value="HAMP"/>
    <property type="match status" value="1"/>
</dbReference>
<evidence type="ECO:0000256" key="1">
    <source>
        <dbReference type="ARBA" id="ARBA00023224"/>
    </source>
</evidence>
<keyword evidence="1 3" id="KW-0807">Transducer</keyword>
<accession>A0A2S2CYM4</accession>
<dbReference type="CDD" id="cd06225">
    <property type="entry name" value="HAMP"/>
    <property type="match status" value="1"/>
</dbReference>
<dbReference type="SMART" id="SM00304">
    <property type="entry name" value="HAMP"/>
    <property type="match status" value="1"/>
</dbReference>
<proteinExistence type="inferred from homology"/>
<dbReference type="Pfam" id="PF00015">
    <property type="entry name" value="MCPsignal"/>
    <property type="match status" value="1"/>
</dbReference>
<gene>
    <name evidence="8" type="ORF">DEW08_26855</name>
</gene>
<keyword evidence="4" id="KW-0175">Coiled coil</keyword>
<feature type="domain" description="Methyl-accepting transducer" evidence="6">
    <location>
        <begin position="621"/>
        <end position="857"/>
    </location>
</feature>
<dbReference type="Gene3D" id="6.10.340.10">
    <property type="match status" value="1"/>
</dbReference>
<dbReference type="AlphaFoldDB" id="A0A2S2CYM4"/>
<keyword evidence="9" id="KW-1185">Reference proteome</keyword>
<keyword evidence="8" id="KW-0614">Plasmid</keyword>
<reference evidence="9" key="1">
    <citation type="submission" date="2018-05" db="EMBL/GenBank/DDBJ databases">
        <title>Azospirillum thermophila sp. nov., a novel isolated from hot spring.</title>
        <authorList>
            <person name="Zhao Z."/>
        </authorList>
    </citation>
    <scope>NUCLEOTIDE SEQUENCE [LARGE SCALE GENOMIC DNA]</scope>
    <source>
        <strain evidence="9">CFH 70021</strain>
        <plasmid evidence="9">unnamed2</plasmid>
    </source>
</reference>
<dbReference type="Gene3D" id="1.20.58.920">
    <property type="match status" value="2"/>
</dbReference>
<dbReference type="GO" id="GO:0007165">
    <property type="term" value="P:signal transduction"/>
    <property type="evidence" value="ECO:0007669"/>
    <property type="project" value="UniProtKB-KW"/>
</dbReference>